<gene>
    <name evidence="1" type="ordered locus">Shel_06670</name>
</gene>
<accession>C7N3Y5</accession>
<evidence type="ECO:0000313" key="1">
    <source>
        <dbReference type="EMBL" id="ACV21726.1"/>
    </source>
</evidence>
<dbReference type="RefSeq" id="WP_012797831.1">
    <property type="nucleotide sequence ID" value="NC_013165.1"/>
</dbReference>
<dbReference type="KEGG" id="shi:Shel_06670"/>
<evidence type="ECO:0008006" key="3">
    <source>
        <dbReference type="Google" id="ProtNLM"/>
    </source>
</evidence>
<sequence>MIEPEHGSYVADHENLLSRDDTPRKINISMPEWMIDELDAAARHLAVPRQAVINMWIADRLKSESNARA</sequence>
<dbReference type="eggNOG" id="ENOG5032YQV">
    <property type="taxonomic scope" value="Bacteria"/>
</dbReference>
<dbReference type="AlphaFoldDB" id="C7N3Y5"/>
<protein>
    <recommendedName>
        <fullName evidence="3">CopG family transcriptional regulator</fullName>
    </recommendedName>
</protein>
<keyword evidence="2" id="KW-1185">Reference proteome</keyword>
<evidence type="ECO:0000313" key="2">
    <source>
        <dbReference type="Proteomes" id="UP000002026"/>
    </source>
</evidence>
<dbReference type="EMBL" id="CP001684">
    <property type="protein sequence ID" value="ACV21726.1"/>
    <property type="molecule type" value="Genomic_DNA"/>
</dbReference>
<organism evidence="1 2">
    <name type="scientific">Slackia heliotrinireducens (strain ATCC 29202 / DSM 20476 / NCTC 11029 / RHS 1)</name>
    <name type="common">Peptococcus heliotrinreducens</name>
    <dbReference type="NCBI Taxonomy" id="471855"/>
    <lineage>
        <taxon>Bacteria</taxon>
        <taxon>Bacillati</taxon>
        <taxon>Actinomycetota</taxon>
        <taxon>Coriobacteriia</taxon>
        <taxon>Eggerthellales</taxon>
        <taxon>Eggerthellaceae</taxon>
        <taxon>Slackia</taxon>
    </lineage>
</organism>
<reference evidence="1 2" key="1">
    <citation type="journal article" date="2009" name="Stand. Genomic Sci.">
        <title>Complete genome sequence of Slackia heliotrinireducens type strain (RHS 1).</title>
        <authorList>
            <person name="Pukall R."/>
            <person name="Lapidus A."/>
            <person name="Nolan M."/>
            <person name="Copeland A."/>
            <person name="Glavina Del Rio T."/>
            <person name="Lucas S."/>
            <person name="Chen F."/>
            <person name="Tice H."/>
            <person name="Cheng J.F."/>
            <person name="Chertkov O."/>
            <person name="Bruce D."/>
            <person name="Goodwin L."/>
            <person name="Kuske C."/>
            <person name="Brettin T."/>
            <person name="Detter J.C."/>
            <person name="Han C."/>
            <person name="Pitluck S."/>
            <person name="Pati A."/>
            <person name="Mavrommatis K."/>
            <person name="Ivanova N."/>
            <person name="Ovchinnikova G."/>
            <person name="Chen A."/>
            <person name="Palaniappan K."/>
            <person name="Schneider S."/>
            <person name="Rohde M."/>
            <person name="Chain P."/>
            <person name="D'haeseleer P."/>
            <person name="Goker M."/>
            <person name="Bristow J."/>
            <person name="Eisen J.A."/>
            <person name="Markowitz V."/>
            <person name="Kyrpides N.C."/>
            <person name="Klenk H.P."/>
            <person name="Hugenholtz P."/>
        </authorList>
    </citation>
    <scope>NUCLEOTIDE SEQUENCE [LARGE SCALE GENOMIC DNA]</scope>
    <source>
        <strain evidence="2">ATCC 29202 / DSM 20476 / NCTC 11029 / RHS 1</strain>
    </source>
</reference>
<name>C7N3Y5_SLAHD</name>
<proteinExistence type="predicted"/>
<dbReference type="Proteomes" id="UP000002026">
    <property type="component" value="Chromosome"/>
</dbReference>
<dbReference type="HOGENOM" id="CLU_184328_0_0_11"/>